<dbReference type="PROSITE" id="PS50893">
    <property type="entry name" value="ABC_TRANSPORTER_2"/>
    <property type="match status" value="1"/>
</dbReference>
<dbReference type="PROSITE" id="PS00211">
    <property type="entry name" value="ABC_TRANSPORTER_1"/>
    <property type="match status" value="1"/>
</dbReference>
<dbReference type="Pfam" id="PF00005">
    <property type="entry name" value="ABC_tran"/>
    <property type="match status" value="1"/>
</dbReference>
<evidence type="ECO:0000259" key="4">
    <source>
        <dbReference type="PROSITE" id="PS50893"/>
    </source>
</evidence>
<sequence>MISVEGLTVRYGTGNGIVEALSDFSIKVADGDIIAVIGPSGCGKSTLLHVLAGIIGGYEGAVLINGRPVNPTEQRIGLILQDYGLLPWKTVYENAVLGLKIKGEASDKTYMKYILDRLGLVDMLDRYPNQLSGGQRQRVAIARSFILKPDLLLMDEPFSALDEITRESMQDLFLDIWRQYRVSTLFVTHSIEEAVYVGRRIVVLTPSPGRVKGEIENPLFGMNDLRLSDDFYHMSMRIRRMLREDEENIDEAQTH</sequence>
<dbReference type="InterPro" id="IPR003593">
    <property type="entry name" value="AAA+_ATPase"/>
</dbReference>
<keyword evidence="2" id="KW-0547">Nucleotide-binding</keyword>
<dbReference type="CDD" id="cd03293">
    <property type="entry name" value="ABC_NrtD_SsuB_transporters"/>
    <property type="match status" value="1"/>
</dbReference>
<dbReference type="PANTHER" id="PTHR42788">
    <property type="entry name" value="TAURINE IMPORT ATP-BINDING PROTEIN-RELATED"/>
    <property type="match status" value="1"/>
</dbReference>
<accession>F4A3F0</accession>
<dbReference type="HOGENOM" id="CLU_000604_1_22_9"/>
<reference evidence="6" key="1">
    <citation type="submission" date="2010-11" db="EMBL/GenBank/DDBJ databases">
        <title>The complete genome of Mahella australiensis DSM 15567.</title>
        <authorList>
            <consortium name="US DOE Joint Genome Institute (JGI-PGF)"/>
            <person name="Lucas S."/>
            <person name="Copeland A."/>
            <person name="Lapidus A."/>
            <person name="Bruce D."/>
            <person name="Goodwin L."/>
            <person name="Pitluck S."/>
            <person name="Kyrpides N."/>
            <person name="Mavromatis K."/>
            <person name="Pagani I."/>
            <person name="Ivanova N."/>
            <person name="Teshima H."/>
            <person name="Brettin T."/>
            <person name="Detter J.C."/>
            <person name="Han C."/>
            <person name="Tapia R."/>
            <person name="Land M."/>
            <person name="Hauser L."/>
            <person name="Markowitz V."/>
            <person name="Cheng J.-F."/>
            <person name="Hugenholtz P."/>
            <person name="Woyke T."/>
            <person name="Wu D."/>
            <person name="Spring S."/>
            <person name="Pukall R."/>
            <person name="Steenblock K."/>
            <person name="Schneider S."/>
            <person name="Klenk H.-P."/>
            <person name="Eisen J.A."/>
        </authorList>
    </citation>
    <scope>NUCLEOTIDE SEQUENCE [LARGE SCALE GENOMIC DNA]</scope>
    <source>
        <strain evidence="6">DSM 15567 / CIP 107919 / 50-1 BON</strain>
    </source>
</reference>
<feature type="domain" description="ABC transporter" evidence="4">
    <location>
        <begin position="2"/>
        <end position="231"/>
    </location>
</feature>
<reference evidence="5 6" key="2">
    <citation type="journal article" date="2011" name="Stand. Genomic Sci.">
        <title>Complete genome sequence of Mahella australiensis type strain (50-1 BON).</title>
        <authorList>
            <person name="Sikorski J."/>
            <person name="Teshima H."/>
            <person name="Nolan M."/>
            <person name="Lucas S."/>
            <person name="Hammon N."/>
            <person name="Deshpande S."/>
            <person name="Cheng J.F."/>
            <person name="Pitluck S."/>
            <person name="Liolios K."/>
            <person name="Pagani I."/>
            <person name="Ivanova N."/>
            <person name="Huntemann M."/>
            <person name="Mavromatis K."/>
            <person name="Ovchinikova G."/>
            <person name="Pati A."/>
            <person name="Tapia R."/>
            <person name="Han C."/>
            <person name="Goodwin L."/>
            <person name="Chen A."/>
            <person name="Palaniappan K."/>
            <person name="Land M."/>
            <person name="Hauser L."/>
            <person name="Ngatchou-Djao O.D."/>
            <person name="Rohde M."/>
            <person name="Pukall R."/>
            <person name="Spring S."/>
            <person name="Abt B."/>
            <person name="Goker M."/>
            <person name="Detter J.C."/>
            <person name="Woyke T."/>
            <person name="Bristow J."/>
            <person name="Markowitz V."/>
            <person name="Hugenholtz P."/>
            <person name="Eisen J.A."/>
            <person name="Kyrpides N.C."/>
            <person name="Klenk H.P."/>
            <person name="Lapidus A."/>
        </authorList>
    </citation>
    <scope>NUCLEOTIDE SEQUENCE [LARGE SCALE GENOMIC DNA]</scope>
    <source>
        <strain evidence="6">DSM 15567 / CIP 107919 / 50-1 BON</strain>
    </source>
</reference>
<dbReference type="InterPro" id="IPR027417">
    <property type="entry name" value="P-loop_NTPase"/>
</dbReference>
<dbReference type="PANTHER" id="PTHR42788:SF13">
    <property type="entry name" value="ALIPHATIC SULFONATES IMPORT ATP-BINDING PROTEIN SSUB"/>
    <property type="match status" value="1"/>
</dbReference>
<dbReference type="RefSeq" id="WP_013781832.1">
    <property type="nucleotide sequence ID" value="NC_015520.1"/>
</dbReference>
<dbReference type="eggNOG" id="COG1116">
    <property type="taxonomic scope" value="Bacteria"/>
</dbReference>
<dbReference type="STRING" id="697281.Mahau_2234"/>
<keyword evidence="3" id="KW-0067">ATP-binding</keyword>
<dbReference type="AlphaFoldDB" id="F4A3F0"/>
<proteinExistence type="predicted"/>
<evidence type="ECO:0000313" key="5">
    <source>
        <dbReference type="EMBL" id="AEE97405.1"/>
    </source>
</evidence>
<evidence type="ECO:0000256" key="2">
    <source>
        <dbReference type="ARBA" id="ARBA00022741"/>
    </source>
</evidence>
<dbReference type="OrthoDB" id="9801958at2"/>
<dbReference type="Proteomes" id="UP000008457">
    <property type="component" value="Chromosome"/>
</dbReference>
<dbReference type="Gene3D" id="3.40.50.300">
    <property type="entry name" value="P-loop containing nucleotide triphosphate hydrolases"/>
    <property type="match status" value="1"/>
</dbReference>
<evidence type="ECO:0000256" key="3">
    <source>
        <dbReference type="ARBA" id="ARBA00022840"/>
    </source>
</evidence>
<dbReference type="EMBL" id="CP002360">
    <property type="protein sequence ID" value="AEE97405.1"/>
    <property type="molecule type" value="Genomic_DNA"/>
</dbReference>
<name>F4A3F0_MAHA5</name>
<keyword evidence="1" id="KW-0813">Transport</keyword>
<gene>
    <name evidence="5" type="ordered locus">Mahau_2234</name>
</gene>
<evidence type="ECO:0000256" key="1">
    <source>
        <dbReference type="ARBA" id="ARBA00022448"/>
    </source>
</evidence>
<keyword evidence="6" id="KW-1185">Reference proteome</keyword>
<evidence type="ECO:0000313" key="6">
    <source>
        <dbReference type="Proteomes" id="UP000008457"/>
    </source>
</evidence>
<dbReference type="InterPro" id="IPR017871">
    <property type="entry name" value="ABC_transporter-like_CS"/>
</dbReference>
<dbReference type="KEGG" id="mas:Mahau_2234"/>
<dbReference type="GO" id="GO:0005524">
    <property type="term" value="F:ATP binding"/>
    <property type="evidence" value="ECO:0007669"/>
    <property type="project" value="UniProtKB-KW"/>
</dbReference>
<dbReference type="GO" id="GO:0016887">
    <property type="term" value="F:ATP hydrolysis activity"/>
    <property type="evidence" value="ECO:0007669"/>
    <property type="project" value="InterPro"/>
</dbReference>
<protein>
    <submittedName>
        <fullName evidence="5">ABC transporter related protein</fullName>
    </submittedName>
</protein>
<organism evidence="5 6">
    <name type="scientific">Mahella australiensis (strain DSM 15567 / CIP 107919 / 50-1 BON)</name>
    <dbReference type="NCBI Taxonomy" id="697281"/>
    <lineage>
        <taxon>Bacteria</taxon>
        <taxon>Bacillati</taxon>
        <taxon>Bacillota</taxon>
        <taxon>Clostridia</taxon>
        <taxon>Thermoanaerobacterales</taxon>
        <taxon>Thermoanaerobacterales Family IV. Incertae Sedis</taxon>
        <taxon>Mahella</taxon>
    </lineage>
</organism>
<dbReference type="SMART" id="SM00382">
    <property type="entry name" value="AAA"/>
    <property type="match status" value="1"/>
</dbReference>
<dbReference type="InterPro" id="IPR050166">
    <property type="entry name" value="ABC_transporter_ATP-bind"/>
</dbReference>
<dbReference type="InterPro" id="IPR003439">
    <property type="entry name" value="ABC_transporter-like_ATP-bd"/>
</dbReference>
<dbReference type="SUPFAM" id="SSF52540">
    <property type="entry name" value="P-loop containing nucleoside triphosphate hydrolases"/>
    <property type="match status" value="1"/>
</dbReference>